<organism evidence="1 2">
    <name type="scientific">Cannabis sativa</name>
    <name type="common">Hemp</name>
    <name type="synonym">Marijuana</name>
    <dbReference type="NCBI Taxonomy" id="3483"/>
    <lineage>
        <taxon>Eukaryota</taxon>
        <taxon>Viridiplantae</taxon>
        <taxon>Streptophyta</taxon>
        <taxon>Embryophyta</taxon>
        <taxon>Tracheophyta</taxon>
        <taxon>Spermatophyta</taxon>
        <taxon>Magnoliopsida</taxon>
        <taxon>eudicotyledons</taxon>
        <taxon>Gunneridae</taxon>
        <taxon>Pentapetalae</taxon>
        <taxon>rosids</taxon>
        <taxon>fabids</taxon>
        <taxon>Rosales</taxon>
        <taxon>Cannabaceae</taxon>
        <taxon>Cannabis</taxon>
    </lineage>
</organism>
<dbReference type="Gene3D" id="3.50.50.60">
    <property type="entry name" value="FAD/NAD(P)-binding domain"/>
    <property type="match status" value="1"/>
</dbReference>
<dbReference type="PANTHER" id="PTHR13847:SF150">
    <property type="entry name" value="OXIDOREDUCTASE TDA3-RELATED"/>
    <property type="match status" value="1"/>
</dbReference>
<evidence type="ECO:0008006" key="3">
    <source>
        <dbReference type="Google" id="ProtNLM"/>
    </source>
</evidence>
<gene>
    <name evidence="1" type="ORF">G4B88_031058</name>
</gene>
<evidence type="ECO:0000313" key="1">
    <source>
        <dbReference type="EMBL" id="KAF4346771.1"/>
    </source>
</evidence>
<reference evidence="1 2" key="1">
    <citation type="journal article" date="2020" name="bioRxiv">
        <title>Sequence and annotation of 42 cannabis genomes reveals extensive copy number variation in cannabinoid synthesis and pathogen resistance genes.</title>
        <authorList>
            <person name="Mckernan K.J."/>
            <person name="Helbert Y."/>
            <person name="Kane L.T."/>
            <person name="Ebling H."/>
            <person name="Zhang L."/>
            <person name="Liu B."/>
            <person name="Eaton Z."/>
            <person name="Mclaughlin S."/>
            <person name="Kingan S."/>
            <person name="Baybayan P."/>
            <person name="Concepcion G."/>
            <person name="Jordan M."/>
            <person name="Riva A."/>
            <person name="Barbazuk W."/>
            <person name="Harkins T."/>
        </authorList>
    </citation>
    <scope>NUCLEOTIDE SEQUENCE [LARGE SCALE GENOMIC DNA]</scope>
    <source>
        <strain evidence="2">cv. Jamaican Lion 4</strain>
        <tissue evidence="1">Leaf</tissue>
    </source>
</reference>
<proteinExistence type="predicted"/>
<comment type="caution">
    <text evidence="1">The sequence shown here is derived from an EMBL/GenBank/DDBJ whole genome shotgun (WGS) entry which is preliminary data.</text>
</comment>
<protein>
    <recommendedName>
        <fullName evidence="3">FAD dependent oxidoreductase domain-containing protein</fullName>
    </recommendedName>
</protein>
<sequence>MNFQANHSKRIVVCGDRFIGVCTTHLLAKNGAPVTLVKKSSIADAASGKAGGFLAVDWCDSRPVSSLAQASFNLPSSLFEELDGHKSFIPNSLISKAVESYGVEIVIGKVERVELEEEGGQVNSVVLKGGSVIESNAVVLALRPWSGKFELLSCLCRVFGLWGAQSNFWGWYW</sequence>
<accession>A0A7J6DKX5</accession>
<dbReference type="EMBL" id="JAATIQ010000915">
    <property type="protein sequence ID" value="KAF4346771.1"/>
    <property type="molecule type" value="Genomic_DNA"/>
</dbReference>
<name>A0A7J6DKX5_CANSA</name>
<dbReference type="Proteomes" id="UP000583929">
    <property type="component" value="Unassembled WGS sequence"/>
</dbReference>
<dbReference type="PANTHER" id="PTHR13847">
    <property type="entry name" value="SARCOSINE DEHYDROGENASE-RELATED"/>
    <property type="match status" value="1"/>
</dbReference>
<dbReference type="SUPFAM" id="SSF51905">
    <property type="entry name" value="FAD/NAD(P)-binding domain"/>
    <property type="match status" value="1"/>
</dbReference>
<dbReference type="GO" id="GO:0005737">
    <property type="term" value="C:cytoplasm"/>
    <property type="evidence" value="ECO:0007669"/>
    <property type="project" value="TreeGrafter"/>
</dbReference>
<evidence type="ECO:0000313" key="2">
    <source>
        <dbReference type="Proteomes" id="UP000583929"/>
    </source>
</evidence>
<keyword evidence="2" id="KW-1185">Reference proteome</keyword>
<dbReference type="AlphaFoldDB" id="A0A7J6DKX5"/>
<dbReference type="InterPro" id="IPR036188">
    <property type="entry name" value="FAD/NAD-bd_sf"/>
</dbReference>